<sequence length="245" mass="28183">MKFFLASLTLLLGLFTCGHSAEFLNYEKKLSDLPGIAPVFIKTNSLEECSVYCSLSPDCRAFILMSGKCQTFTLLNYNPSKGKHWLYIKNRNYNVNDHGMLSKWCSRGNDIENIDSVTPQFCGNKCRTTSGCVGFAYNTVKRKCWLKNKIVERSEFVNRPVNIMYIRQPRFIRTQPTGFRYYAYKQIVGSDMGKSKVSIEECAQKCKGKSFCRGFTYFDNEGMCQPFMSVRSKISNYHAIAYIRQ</sequence>
<proteinExistence type="predicted"/>
<dbReference type="EMBL" id="CAJFCJ010000037">
    <property type="protein sequence ID" value="CAD5126257.1"/>
    <property type="molecule type" value="Genomic_DNA"/>
</dbReference>
<protein>
    <submittedName>
        <fullName evidence="4">DgyrCDS14420</fullName>
    </submittedName>
</protein>
<feature type="chain" id="PRO_5029844361" evidence="1">
    <location>
        <begin position="21"/>
        <end position="245"/>
    </location>
</feature>
<evidence type="ECO:0000313" key="5">
    <source>
        <dbReference type="Proteomes" id="UP000549394"/>
    </source>
</evidence>
<evidence type="ECO:0000256" key="1">
    <source>
        <dbReference type="SAM" id="SignalP"/>
    </source>
</evidence>
<comment type="caution">
    <text evidence="4">The sequence shown here is derived from an EMBL/GenBank/DDBJ whole genome shotgun (WGS) entry which is preliminary data.</text>
</comment>
<dbReference type="Pfam" id="PF00024">
    <property type="entry name" value="PAN_1"/>
    <property type="match status" value="1"/>
</dbReference>
<dbReference type="InterPro" id="IPR003609">
    <property type="entry name" value="Pan_app"/>
</dbReference>
<gene>
    <name evidence="4" type="ORF">DGYR_LOCUS13509</name>
</gene>
<dbReference type="AlphaFoldDB" id="A0A7I8WDR7"/>
<keyword evidence="1" id="KW-0732">Signal</keyword>
<dbReference type="Proteomes" id="UP000549394">
    <property type="component" value="Unassembled WGS sequence"/>
</dbReference>
<keyword evidence="5" id="KW-1185">Reference proteome</keyword>
<dbReference type="SUPFAM" id="SSF57414">
    <property type="entry name" value="Hairpin loop containing domain-like"/>
    <property type="match status" value="1"/>
</dbReference>
<reference evidence="4 5" key="1">
    <citation type="submission" date="2020-08" db="EMBL/GenBank/DDBJ databases">
        <authorList>
            <person name="Hejnol A."/>
        </authorList>
    </citation>
    <scope>NUCLEOTIDE SEQUENCE [LARGE SCALE GENOMIC DNA]</scope>
</reference>
<feature type="signal peptide" evidence="1">
    <location>
        <begin position="1"/>
        <end position="20"/>
    </location>
</feature>
<feature type="domain" description="Apple" evidence="3">
    <location>
        <begin position="41"/>
        <end position="67"/>
    </location>
</feature>
<feature type="domain" description="Apple" evidence="2">
    <location>
        <begin position="183"/>
        <end position="232"/>
    </location>
</feature>
<evidence type="ECO:0000313" key="4">
    <source>
        <dbReference type="EMBL" id="CAD5126257.1"/>
    </source>
</evidence>
<organism evidence="4 5">
    <name type="scientific">Dimorphilus gyrociliatus</name>
    <dbReference type="NCBI Taxonomy" id="2664684"/>
    <lineage>
        <taxon>Eukaryota</taxon>
        <taxon>Metazoa</taxon>
        <taxon>Spiralia</taxon>
        <taxon>Lophotrochozoa</taxon>
        <taxon>Annelida</taxon>
        <taxon>Polychaeta</taxon>
        <taxon>Polychaeta incertae sedis</taxon>
        <taxon>Dinophilidae</taxon>
        <taxon>Dimorphilus</taxon>
    </lineage>
</organism>
<dbReference type="Gene3D" id="3.50.4.10">
    <property type="entry name" value="Hepatocyte Growth Factor"/>
    <property type="match status" value="2"/>
</dbReference>
<name>A0A7I8WDR7_9ANNE</name>
<feature type="domain" description="Apple" evidence="3">
    <location>
        <begin position="107"/>
        <end position="147"/>
    </location>
</feature>
<dbReference type="Pfam" id="PF14295">
    <property type="entry name" value="PAN_4"/>
    <property type="match status" value="2"/>
</dbReference>
<evidence type="ECO:0000259" key="3">
    <source>
        <dbReference type="Pfam" id="PF14295"/>
    </source>
</evidence>
<accession>A0A7I8WDR7</accession>
<evidence type="ECO:0000259" key="2">
    <source>
        <dbReference type="Pfam" id="PF00024"/>
    </source>
</evidence>